<dbReference type="SUPFAM" id="SSF56784">
    <property type="entry name" value="HAD-like"/>
    <property type="match status" value="1"/>
</dbReference>
<dbReference type="Pfam" id="PF13419">
    <property type="entry name" value="HAD_2"/>
    <property type="match status" value="1"/>
</dbReference>
<dbReference type="RefSeq" id="WP_092356840.1">
    <property type="nucleotide sequence ID" value="NZ_FOIN01000060.1"/>
</dbReference>
<dbReference type="OrthoDB" id="9797743at2"/>
<evidence type="ECO:0000313" key="2">
    <source>
        <dbReference type="Proteomes" id="UP000198558"/>
    </source>
</evidence>
<dbReference type="PRINTS" id="PR00413">
    <property type="entry name" value="HADHALOGNASE"/>
</dbReference>
<proteinExistence type="predicted"/>
<gene>
    <name evidence="1" type="ORF">SAMN04489758_1609</name>
</gene>
<dbReference type="SFLD" id="SFLDG01135">
    <property type="entry name" value="C1.5.6:_HAD__Beta-PGM__Phospha"/>
    <property type="match status" value="1"/>
</dbReference>
<organism evidence="1 2">
    <name type="scientific">Thomasclavelia cocleata</name>
    <dbReference type="NCBI Taxonomy" id="69824"/>
    <lineage>
        <taxon>Bacteria</taxon>
        <taxon>Bacillati</taxon>
        <taxon>Bacillota</taxon>
        <taxon>Erysipelotrichia</taxon>
        <taxon>Erysipelotrichales</taxon>
        <taxon>Coprobacillaceae</taxon>
        <taxon>Thomasclavelia</taxon>
    </lineage>
</organism>
<dbReference type="Gene3D" id="1.10.150.240">
    <property type="entry name" value="Putative phosphatase, domain 2"/>
    <property type="match status" value="1"/>
</dbReference>
<dbReference type="PANTHER" id="PTHR18901">
    <property type="entry name" value="2-DEOXYGLUCOSE-6-PHOSPHATE PHOSPHATASE 2"/>
    <property type="match status" value="1"/>
</dbReference>
<name>A0A1I0HV39_9FIRM</name>
<dbReference type="GeneID" id="78289585"/>
<dbReference type="InterPro" id="IPR036412">
    <property type="entry name" value="HAD-like_sf"/>
</dbReference>
<dbReference type="Proteomes" id="UP000198558">
    <property type="component" value="Unassembled WGS sequence"/>
</dbReference>
<keyword evidence="2" id="KW-1185">Reference proteome</keyword>
<dbReference type="AlphaFoldDB" id="A0A1I0HV39"/>
<dbReference type="InterPro" id="IPR023214">
    <property type="entry name" value="HAD_sf"/>
</dbReference>
<dbReference type="PANTHER" id="PTHR18901:SF38">
    <property type="entry name" value="PSEUDOURIDINE-5'-PHOSPHATASE"/>
    <property type="match status" value="1"/>
</dbReference>
<dbReference type="InterPro" id="IPR023198">
    <property type="entry name" value="PGP-like_dom2"/>
</dbReference>
<dbReference type="EMBL" id="FOIN01000060">
    <property type="protein sequence ID" value="SET87116.1"/>
    <property type="molecule type" value="Genomic_DNA"/>
</dbReference>
<accession>A0A1I0HV39</accession>
<dbReference type="SFLD" id="SFLDS00003">
    <property type="entry name" value="Haloacid_Dehalogenase"/>
    <property type="match status" value="1"/>
</dbReference>
<dbReference type="InterPro" id="IPR041492">
    <property type="entry name" value="HAD_2"/>
</dbReference>
<sequence length="223" mass="25157">MELELVIFDMDGLMFDTEPIGAKCFRDAAREFGYIVDEEFQMGLIGMNVHDHVLKVKEKFGDDYPVFEVRALARKMRMGYFYKHGLPIKPGLKELITYLKEAGIKIAIASSSPIRLINEYLELAKMKDIFDFVIDGDSVEHGKPDPELFLKVLAHFNIDSNKAIVLEDSTNGILASHKAKIPVICVPDLVVNKPEVLALTYKTLPSLLEVKDEIKNILGENKC</sequence>
<protein>
    <submittedName>
        <fullName evidence="1">Haloacid dehalogenase superfamily, subfamily IA, variant 3 with third motif having DD or ED</fullName>
    </submittedName>
</protein>
<dbReference type="InterPro" id="IPR006439">
    <property type="entry name" value="HAD-SF_hydro_IA"/>
</dbReference>
<reference evidence="2" key="1">
    <citation type="submission" date="2016-10" db="EMBL/GenBank/DDBJ databases">
        <authorList>
            <person name="Varghese N."/>
            <person name="Submissions S."/>
        </authorList>
    </citation>
    <scope>NUCLEOTIDE SEQUENCE [LARGE SCALE GENOMIC DNA]</scope>
    <source>
        <strain evidence="2">DSM 1551</strain>
    </source>
</reference>
<dbReference type="NCBIfam" id="TIGR01509">
    <property type="entry name" value="HAD-SF-IA-v3"/>
    <property type="match status" value="1"/>
</dbReference>
<dbReference type="SFLD" id="SFLDG01129">
    <property type="entry name" value="C1.5:_HAD__Beta-PGM__Phosphata"/>
    <property type="match status" value="1"/>
</dbReference>
<evidence type="ECO:0000313" key="1">
    <source>
        <dbReference type="EMBL" id="SET87116.1"/>
    </source>
</evidence>
<dbReference type="Gene3D" id="3.40.50.1000">
    <property type="entry name" value="HAD superfamily/HAD-like"/>
    <property type="match status" value="1"/>
</dbReference>